<evidence type="ECO:0000256" key="2">
    <source>
        <dbReference type="ARBA" id="ARBA00016337"/>
    </source>
</evidence>
<evidence type="ECO:0000256" key="7">
    <source>
        <dbReference type="ARBA" id="ARBA00022842"/>
    </source>
</evidence>
<evidence type="ECO:0000256" key="3">
    <source>
        <dbReference type="ARBA" id="ARBA00022630"/>
    </source>
</evidence>
<evidence type="ECO:0000313" key="14">
    <source>
        <dbReference type="Proteomes" id="UP000683246"/>
    </source>
</evidence>
<reference evidence="13" key="1">
    <citation type="submission" date="2020-07" db="EMBL/GenBank/DDBJ databases">
        <title>Vallitalea pronyensis genome.</title>
        <authorList>
            <person name="Postec A."/>
        </authorList>
    </citation>
    <scope>NUCLEOTIDE SEQUENCE</scope>
    <source>
        <strain evidence="13">FatNI3</strain>
    </source>
</reference>
<feature type="binding site" evidence="11">
    <location>
        <position position="287"/>
    </location>
    <ligand>
        <name>Mg(2+)</name>
        <dbReference type="ChEBI" id="CHEBI:18420"/>
    </ligand>
</feature>
<protein>
    <recommendedName>
        <fullName evidence="2 10">FAD:protein FMN transferase</fullName>
        <ecNumber evidence="1 10">2.7.1.180</ecNumber>
    </recommendedName>
    <alternativeName>
        <fullName evidence="8 10">Flavin transferase</fullName>
    </alternativeName>
</protein>
<evidence type="ECO:0000256" key="11">
    <source>
        <dbReference type="PIRSR" id="PIRSR006268-2"/>
    </source>
</evidence>
<keyword evidence="14" id="KW-1185">Reference proteome</keyword>
<dbReference type="KEGG" id="vpy:HZI73_03650"/>
<keyword evidence="6 10" id="KW-0274">FAD</keyword>
<name>A0A8J8SFN4_9FIRM</name>
<dbReference type="SUPFAM" id="SSF143631">
    <property type="entry name" value="ApbE-like"/>
    <property type="match status" value="1"/>
</dbReference>
<evidence type="ECO:0000256" key="1">
    <source>
        <dbReference type="ARBA" id="ARBA00011955"/>
    </source>
</evidence>
<evidence type="ECO:0000256" key="8">
    <source>
        <dbReference type="ARBA" id="ARBA00031306"/>
    </source>
</evidence>
<keyword evidence="3 10" id="KW-0285">Flavoprotein</keyword>
<evidence type="ECO:0000256" key="9">
    <source>
        <dbReference type="ARBA" id="ARBA00048540"/>
    </source>
</evidence>
<feature type="signal peptide" evidence="12">
    <location>
        <begin position="1"/>
        <end position="19"/>
    </location>
</feature>
<proteinExistence type="inferred from homology"/>
<keyword evidence="5 10" id="KW-0479">Metal-binding</keyword>
<evidence type="ECO:0000256" key="12">
    <source>
        <dbReference type="SAM" id="SignalP"/>
    </source>
</evidence>
<evidence type="ECO:0000256" key="4">
    <source>
        <dbReference type="ARBA" id="ARBA00022679"/>
    </source>
</evidence>
<dbReference type="EC" id="2.7.1.180" evidence="1 10"/>
<evidence type="ECO:0000256" key="10">
    <source>
        <dbReference type="PIRNR" id="PIRNR006268"/>
    </source>
</evidence>
<dbReference type="GO" id="GO:0046872">
    <property type="term" value="F:metal ion binding"/>
    <property type="evidence" value="ECO:0007669"/>
    <property type="project" value="UniProtKB-UniRule"/>
</dbReference>
<dbReference type="PANTHER" id="PTHR30040:SF2">
    <property type="entry name" value="FAD:PROTEIN FMN TRANSFERASE"/>
    <property type="match status" value="1"/>
</dbReference>
<organism evidence="13 14">
    <name type="scientific">Vallitalea pronyensis</name>
    <dbReference type="NCBI Taxonomy" id="1348613"/>
    <lineage>
        <taxon>Bacteria</taxon>
        <taxon>Bacillati</taxon>
        <taxon>Bacillota</taxon>
        <taxon>Clostridia</taxon>
        <taxon>Lachnospirales</taxon>
        <taxon>Vallitaleaceae</taxon>
        <taxon>Vallitalea</taxon>
    </lineage>
</organism>
<dbReference type="Gene3D" id="3.10.520.10">
    <property type="entry name" value="ApbE-like domains"/>
    <property type="match status" value="1"/>
</dbReference>
<feature type="binding site" evidence="11">
    <location>
        <position position="283"/>
    </location>
    <ligand>
        <name>Mg(2+)</name>
        <dbReference type="ChEBI" id="CHEBI:18420"/>
    </ligand>
</feature>
<evidence type="ECO:0000256" key="6">
    <source>
        <dbReference type="ARBA" id="ARBA00022827"/>
    </source>
</evidence>
<dbReference type="PIRSF" id="PIRSF006268">
    <property type="entry name" value="ApbE"/>
    <property type="match status" value="1"/>
</dbReference>
<dbReference type="PANTHER" id="PTHR30040">
    <property type="entry name" value="THIAMINE BIOSYNTHESIS LIPOPROTEIN APBE"/>
    <property type="match status" value="1"/>
</dbReference>
<feature type="chain" id="PRO_5039887271" description="FAD:protein FMN transferase" evidence="12">
    <location>
        <begin position="20"/>
        <end position="342"/>
    </location>
</feature>
<comment type="similarity">
    <text evidence="10">Belongs to the ApbE family.</text>
</comment>
<dbReference type="InterPro" id="IPR024932">
    <property type="entry name" value="ApbE"/>
</dbReference>
<comment type="catalytic activity">
    <reaction evidence="9 10">
        <text>L-threonyl-[protein] + FAD = FMN-L-threonyl-[protein] + AMP + H(+)</text>
        <dbReference type="Rhea" id="RHEA:36847"/>
        <dbReference type="Rhea" id="RHEA-COMP:11060"/>
        <dbReference type="Rhea" id="RHEA-COMP:11061"/>
        <dbReference type="ChEBI" id="CHEBI:15378"/>
        <dbReference type="ChEBI" id="CHEBI:30013"/>
        <dbReference type="ChEBI" id="CHEBI:57692"/>
        <dbReference type="ChEBI" id="CHEBI:74257"/>
        <dbReference type="ChEBI" id="CHEBI:456215"/>
        <dbReference type="EC" id="2.7.1.180"/>
    </reaction>
</comment>
<dbReference type="Pfam" id="PF02424">
    <property type="entry name" value="ApbE"/>
    <property type="match status" value="1"/>
</dbReference>
<dbReference type="GO" id="GO:0016740">
    <property type="term" value="F:transferase activity"/>
    <property type="evidence" value="ECO:0007669"/>
    <property type="project" value="UniProtKB-UniRule"/>
</dbReference>
<keyword evidence="7 10" id="KW-0460">Magnesium</keyword>
<dbReference type="InterPro" id="IPR003374">
    <property type="entry name" value="ApbE-like_sf"/>
</dbReference>
<evidence type="ECO:0000256" key="5">
    <source>
        <dbReference type="ARBA" id="ARBA00022723"/>
    </source>
</evidence>
<comment type="cofactor">
    <cofactor evidence="11">
        <name>Mg(2+)</name>
        <dbReference type="ChEBI" id="CHEBI:18420"/>
    </cofactor>
    <cofactor evidence="11">
        <name>Mn(2+)</name>
        <dbReference type="ChEBI" id="CHEBI:29035"/>
    </cofactor>
    <text evidence="11">Magnesium. Can also use manganese.</text>
</comment>
<keyword evidence="4 10" id="KW-0808">Transferase</keyword>
<sequence length="342" mass="37948">MKKIMVVLMVCLMVLNGCTKDNTQDYTKVSNQTYLLGTLVKVTVYGKDVSKEVFNGAFDIIKNIEATVSKNEDNSEVSQINKGQEISLSESTYKIIEKGLYYSQVSKGKFDITIAPLVNLWGIGTKNAKVPSHEEIQEAIKKINYKHITLDQKTNKIQIHQPIELDLGAIAKGYVADEVSAYLMEHNMGHAIINLGGNILTVGEKPDGSSWKIGIQNPFDARGTKLGVVTIGQKSVVTSGIYERYLEEGDKQYHHILDPFTGYPVENELASVSIISNLSIDGDGLSTVVFSMGLEEGFDFIEGLDEVDAIFVTKDKEVYLTSGADEIFMLTHEDFKKKQMKK</sequence>
<dbReference type="RefSeq" id="WP_212696903.1">
    <property type="nucleotide sequence ID" value="NZ_CP058649.1"/>
</dbReference>
<feature type="binding site" evidence="11">
    <location>
        <position position="169"/>
    </location>
    <ligand>
        <name>Mg(2+)</name>
        <dbReference type="ChEBI" id="CHEBI:18420"/>
    </ligand>
</feature>
<accession>A0A8J8SFN4</accession>
<evidence type="ECO:0000313" key="13">
    <source>
        <dbReference type="EMBL" id="QUI21433.1"/>
    </source>
</evidence>
<keyword evidence="12" id="KW-0732">Signal</keyword>
<dbReference type="AlphaFoldDB" id="A0A8J8SFN4"/>
<dbReference type="Proteomes" id="UP000683246">
    <property type="component" value="Chromosome"/>
</dbReference>
<gene>
    <name evidence="13" type="ORF">HZI73_03650</name>
</gene>
<dbReference type="EMBL" id="CP058649">
    <property type="protein sequence ID" value="QUI21433.1"/>
    <property type="molecule type" value="Genomic_DNA"/>
</dbReference>